<evidence type="ECO:0000313" key="5">
    <source>
        <dbReference type="EMBL" id="TWB04501.1"/>
    </source>
</evidence>
<dbReference type="AlphaFoldDB" id="A0A560E538"/>
<dbReference type="InterPro" id="IPR029058">
    <property type="entry name" value="AB_hydrolase_fold"/>
</dbReference>
<dbReference type="Gene3D" id="3.40.50.1820">
    <property type="entry name" value="alpha/beta hydrolase"/>
    <property type="match status" value="1"/>
</dbReference>
<name>A0A560E538_9BRAD</name>
<dbReference type="EMBL" id="VITK01000002">
    <property type="protein sequence ID" value="TWB04501.1"/>
    <property type="molecule type" value="Genomic_DNA"/>
</dbReference>
<accession>A0A560E538</accession>
<evidence type="ECO:0000259" key="4">
    <source>
        <dbReference type="Pfam" id="PF00135"/>
    </source>
</evidence>
<proteinExistence type="inferred from homology"/>
<feature type="domain" description="Carboxylesterase type B" evidence="4">
    <location>
        <begin position="15"/>
        <end position="474"/>
    </location>
</feature>
<keyword evidence="6" id="KW-1185">Reference proteome</keyword>
<dbReference type="InterPro" id="IPR019826">
    <property type="entry name" value="Carboxylesterase_B_AS"/>
</dbReference>
<dbReference type="Proteomes" id="UP000319949">
    <property type="component" value="Unassembled WGS sequence"/>
</dbReference>
<sequence>MDALTTSKTAELGRLVRTQAGYVRGEARDANGVLAFKGIPYAAPPVGPLRWRAPQAPMPWHDVRDASAFGAACLSSLANDPRPGPRSEDCLMLNVWTAATASDEKRPVMAWIHGGGFQFGSTANPATDGRPLAAKGVVVVSFNYRLGILGFLAHPDLDTDAPSGNYGLQDQLAALRWIRANIAAFGGDPDNVTLFGESAGAMAVGILMASPLAHGLFHKAIGQSGAFWDGRHGPLQSFDEARARGLAFARRQDNASIAALRDMPAEQLIAAAPWSFARDHVTEAFSPSIDRHVIPDAPARRFLRGEQMQIPLLAGWNGAEGYPFMARSLPAQSAQAFRAAAEAMFGPSRLADFLKLYPAGTDAEAGESAAALTGDMVISEQCWQWLRLHAAGRAPTYGYHFNHTSPYTPVASHVTEIPFAFGTLTPQQIVGSTAPPAEEDRALSRTMMDYWVNFARRGNPNGPGLPFWPARDETGVVQILGTTIAPRKTPQADRFAFLGGFRENGVLPMRWRKVRQTPAAIFSPPE</sequence>
<reference evidence="5 6" key="1">
    <citation type="submission" date="2019-06" db="EMBL/GenBank/DDBJ databases">
        <title>Genomic Encyclopedia of Type Strains, Phase IV (KMG-V): Genome sequencing to study the core and pangenomes of soil and plant-associated prokaryotes.</title>
        <authorList>
            <person name="Whitman W."/>
        </authorList>
    </citation>
    <scope>NUCLEOTIDE SEQUENCE [LARGE SCALE GENOMIC DNA]</scope>
    <source>
        <strain evidence="5 6">BR 510</strain>
    </source>
</reference>
<dbReference type="GO" id="GO:0016787">
    <property type="term" value="F:hydrolase activity"/>
    <property type="evidence" value="ECO:0007669"/>
    <property type="project" value="UniProtKB-KW"/>
</dbReference>
<evidence type="ECO:0000256" key="2">
    <source>
        <dbReference type="ARBA" id="ARBA00022801"/>
    </source>
</evidence>
<comment type="similarity">
    <text evidence="1 3">Belongs to the type-B carboxylesterase/lipase family.</text>
</comment>
<organism evidence="5 6">
    <name type="scientific">Bradyrhizobium stylosanthis</name>
    <dbReference type="NCBI Taxonomy" id="1803665"/>
    <lineage>
        <taxon>Bacteria</taxon>
        <taxon>Pseudomonadati</taxon>
        <taxon>Pseudomonadota</taxon>
        <taxon>Alphaproteobacteria</taxon>
        <taxon>Hyphomicrobiales</taxon>
        <taxon>Nitrobacteraceae</taxon>
        <taxon>Bradyrhizobium</taxon>
    </lineage>
</organism>
<dbReference type="RefSeq" id="WP_145659606.1">
    <property type="nucleotide sequence ID" value="NZ_VITK01000002.1"/>
</dbReference>
<evidence type="ECO:0000313" key="6">
    <source>
        <dbReference type="Proteomes" id="UP000319949"/>
    </source>
</evidence>
<dbReference type="SUPFAM" id="SSF53474">
    <property type="entry name" value="alpha/beta-Hydrolases"/>
    <property type="match status" value="1"/>
</dbReference>
<dbReference type="InterPro" id="IPR050309">
    <property type="entry name" value="Type-B_Carboxylest/Lipase"/>
</dbReference>
<dbReference type="STRING" id="1803665.GCA_001641335_01555"/>
<dbReference type="Pfam" id="PF00135">
    <property type="entry name" value="COesterase"/>
    <property type="match status" value="1"/>
</dbReference>
<dbReference type="InterPro" id="IPR002018">
    <property type="entry name" value="CarbesteraseB"/>
</dbReference>
<gene>
    <name evidence="5" type="ORF">FBZ96_102977</name>
</gene>
<dbReference type="EC" id="3.1.1.-" evidence="3"/>
<dbReference type="OrthoDB" id="9775851at2"/>
<evidence type="ECO:0000256" key="3">
    <source>
        <dbReference type="RuleBase" id="RU361235"/>
    </source>
</evidence>
<comment type="caution">
    <text evidence="5">The sequence shown here is derived from an EMBL/GenBank/DDBJ whole genome shotgun (WGS) entry which is preliminary data.</text>
</comment>
<dbReference type="PANTHER" id="PTHR11559">
    <property type="entry name" value="CARBOXYLESTERASE"/>
    <property type="match status" value="1"/>
</dbReference>
<evidence type="ECO:0000256" key="1">
    <source>
        <dbReference type="ARBA" id="ARBA00005964"/>
    </source>
</evidence>
<dbReference type="PROSITE" id="PS00122">
    <property type="entry name" value="CARBOXYLESTERASE_B_1"/>
    <property type="match status" value="1"/>
</dbReference>
<keyword evidence="2 3" id="KW-0378">Hydrolase</keyword>
<protein>
    <recommendedName>
        <fullName evidence="3">Carboxylic ester hydrolase</fullName>
        <ecNumber evidence="3">3.1.1.-</ecNumber>
    </recommendedName>
</protein>